<evidence type="ECO:0000313" key="8">
    <source>
        <dbReference type="EMBL" id="PIM80523.1"/>
    </source>
</evidence>
<keyword evidence="5" id="KW-0680">Restriction system</keyword>
<gene>
    <name evidence="8" type="ORF">CTM71_09190</name>
</gene>
<proteinExistence type="predicted"/>
<dbReference type="InterPro" id="IPR003356">
    <property type="entry name" value="DNA_methylase_A-5"/>
</dbReference>
<comment type="caution">
    <text evidence="8">The sequence shown here is derived from an EMBL/GenBank/DDBJ whole genome shotgun (WGS) entry which is preliminary data.</text>
</comment>
<dbReference type="RefSeq" id="WP_099959130.1">
    <property type="nucleotide sequence ID" value="NZ_PEQY01000001.1"/>
</dbReference>
<dbReference type="Pfam" id="PF02384">
    <property type="entry name" value="N6_Mtase"/>
    <property type="match status" value="1"/>
</dbReference>
<evidence type="ECO:0000256" key="4">
    <source>
        <dbReference type="ARBA" id="ARBA00022691"/>
    </source>
</evidence>
<evidence type="ECO:0000256" key="2">
    <source>
        <dbReference type="ARBA" id="ARBA00022603"/>
    </source>
</evidence>
<dbReference type="GeneID" id="93328605"/>
<dbReference type="GO" id="GO:0009307">
    <property type="term" value="P:DNA restriction-modification system"/>
    <property type="evidence" value="ECO:0007669"/>
    <property type="project" value="UniProtKB-KW"/>
</dbReference>
<comment type="catalytic activity">
    <reaction evidence="6">
        <text>a 2'-deoxyadenosine in DNA + S-adenosyl-L-methionine = an N(6)-methyl-2'-deoxyadenosine in DNA + S-adenosyl-L-homocysteine + H(+)</text>
        <dbReference type="Rhea" id="RHEA:15197"/>
        <dbReference type="Rhea" id="RHEA-COMP:12418"/>
        <dbReference type="Rhea" id="RHEA-COMP:12419"/>
        <dbReference type="ChEBI" id="CHEBI:15378"/>
        <dbReference type="ChEBI" id="CHEBI:57856"/>
        <dbReference type="ChEBI" id="CHEBI:59789"/>
        <dbReference type="ChEBI" id="CHEBI:90615"/>
        <dbReference type="ChEBI" id="CHEBI:90616"/>
        <dbReference type="EC" id="2.1.1.72"/>
    </reaction>
</comment>
<reference evidence="8 9" key="1">
    <citation type="submission" date="2017-11" db="EMBL/GenBank/DDBJ databases">
        <title>Genome sequencing of Fusobacterium periodonticum KCOM 1259.</title>
        <authorList>
            <person name="Kook J.-K."/>
            <person name="Park S.-N."/>
            <person name="Lim Y.K."/>
        </authorList>
    </citation>
    <scope>NUCLEOTIDE SEQUENCE [LARGE SCALE GENOMIC DNA]</scope>
    <source>
        <strain evidence="8 9">KCOM 1259</strain>
    </source>
</reference>
<keyword evidence="4" id="KW-0949">S-adenosyl-L-methionine</keyword>
<feature type="domain" description="DNA methylase adenine-specific" evidence="7">
    <location>
        <begin position="305"/>
        <end position="586"/>
    </location>
</feature>
<dbReference type="GO" id="GO:0008170">
    <property type="term" value="F:N-methyltransferase activity"/>
    <property type="evidence" value="ECO:0007669"/>
    <property type="project" value="InterPro"/>
</dbReference>
<dbReference type="Proteomes" id="UP000229011">
    <property type="component" value="Unassembled WGS sequence"/>
</dbReference>
<organism evidence="8 9">
    <name type="scientific">Fusobacterium pseudoperiodonticum</name>
    <dbReference type="NCBI Taxonomy" id="2663009"/>
    <lineage>
        <taxon>Bacteria</taxon>
        <taxon>Fusobacteriati</taxon>
        <taxon>Fusobacteriota</taxon>
        <taxon>Fusobacteriia</taxon>
        <taxon>Fusobacteriales</taxon>
        <taxon>Fusobacteriaceae</taxon>
        <taxon>Fusobacterium</taxon>
    </lineage>
</organism>
<dbReference type="PRINTS" id="PR00507">
    <property type="entry name" value="N12N6MTFRASE"/>
</dbReference>
<dbReference type="GO" id="GO:0009007">
    <property type="term" value="F:site-specific DNA-methyltransferase (adenine-specific) activity"/>
    <property type="evidence" value="ECO:0007669"/>
    <property type="project" value="UniProtKB-EC"/>
</dbReference>
<evidence type="ECO:0000259" key="7">
    <source>
        <dbReference type="Pfam" id="PF02384"/>
    </source>
</evidence>
<dbReference type="PANTHER" id="PTHR42933:SF1">
    <property type="entry name" value="SITE-SPECIFIC DNA-METHYLTRANSFERASE (ADENINE-SPECIFIC)"/>
    <property type="match status" value="1"/>
</dbReference>
<dbReference type="PANTHER" id="PTHR42933">
    <property type="entry name" value="SLR6095 PROTEIN"/>
    <property type="match status" value="1"/>
</dbReference>
<dbReference type="GO" id="GO:0003677">
    <property type="term" value="F:DNA binding"/>
    <property type="evidence" value="ECO:0007669"/>
    <property type="project" value="InterPro"/>
</dbReference>
<dbReference type="Gene3D" id="3.40.50.150">
    <property type="entry name" value="Vaccinia Virus protein VP39"/>
    <property type="match status" value="1"/>
</dbReference>
<evidence type="ECO:0000256" key="1">
    <source>
        <dbReference type="ARBA" id="ARBA00011900"/>
    </source>
</evidence>
<evidence type="ECO:0000256" key="6">
    <source>
        <dbReference type="ARBA" id="ARBA00047942"/>
    </source>
</evidence>
<evidence type="ECO:0000256" key="3">
    <source>
        <dbReference type="ARBA" id="ARBA00022679"/>
    </source>
</evidence>
<dbReference type="InterPro" id="IPR029063">
    <property type="entry name" value="SAM-dependent_MTases_sf"/>
</dbReference>
<dbReference type="EMBL" id="PEQY01000001">
    <property type="protein sequence ID" value="PIM80523.1"/>
    <property type="molecule type" value="Genomic_DNA"/>
</dbReference>
<dbReference type="EC" id="2.1.1.72" evidence="1"/>
<protein>
    <recommendedName>
        <fullName evidence="1">site-specific DNA-methyltransferase (adenine-specific)</fullName>
        <ecNumber evidence="1">2.1.1.72</ecNumber>
    </recommendedName>
</protein>
<keyword evidence="2 8" id="KW-0489">Methyltransferase</keyword>
<sequence length="659" mass="75201">MGKKEVNTDLWVYDLLKEAKISDKFSAQGSDVKELNEALQTASKRGTGKVGFPEYVGIVKDFLIVIEDKSDTTKHLKLTEKDIIAEDIASVCDYAVNGALFYGKHLSKNTNYKKIVALGISGNEKIHKITPIYINDRGEYTILENIETLISFSEDNIDEYYIKEILKEDTAIEKKTAEILKEASELHNYLRSYGNIEEKNKPLIVSGILLALREIDFKNFNIDNLNGDKTKTDGQKIYEAIKSNLDRANVSPQVKKDKLLSQFSIIKDDIKINEINSTLGKTPLKYFTEFLYKSIYQSIRYNNSAEDYLGRFYGEFMSYTGGDGQNLGIVLTPKHITELFCDLLDLKTTDKILDPCCGTAGFLIAAMHNMIKKTSNEVEIKEIKKNQLFGIEDKSYMFTIATTNMILRGDGKSNLENKDFLKENPAQLQLKGCTVGMMNPPYSMGKIDPSLYEIKFINHLLDSLVVDGRAAVIVPQSTFTGKTKEEQKIKEEILKNHTLEGVITLNKNTFYRVGTNPCIAIFKAHNKHPKNKICKFINFENDGYIVSKHIGLVDDGSHRDKKQHLLDVWFGRTEAITKFCVNTTIEATDEWLHSFYYFNDEIPSEEDFKKTVADYLTFEVNMITHGRGYLFGIKDKELEFYQDDIEEEKQVAKSEENYE</sequence>
<dbReference type="AlphaFoldDB" id="A0A2G9EHY5"/>
<name>A0A2G9EHY5_9FUSO</name>
<dbReference type="InterPro" id="IPR051537">
    <property type="entry name" value="DNA_Adenine_Mtase"/>
</dbReference>
<evidence type="ECO:0000256" key="5">
    <source>
        <dbReference type="ARBA" id="ARBA00022747"/>
    </source>
</evidence>
<dbReference type="GO" id="GO:0032259">
    <property type="term" value="P:methylation"/>
    <property type="evidence" value="ECO:0007669"/>
    <property type="project" value="UniProtKB-KW"/>
</dbReference>
<keyword evidence="3 8" id="KW-0808">Transferase</keyword>
<accession>A0A2G9EHY5</accession>
<dbReference type="SUPFAM" id="SSF53335">
    <property type="entry name" value="S-adenosyl-L-methionine-dependent methyltransferases"/>
    <property type="match status" value="1"/>
</dbReference>
<evidence type="ECO:0000313" key="9">
    <source>
        <dbReference type="Proteomes" id="UP000229011"/>
    </source>
</evidence>